<dbReference type="InterPro" id="IPR016181">
    <property type="entry name" value="Acyl_CoA_acyltransferase"/>
</dbReference>
<dbReference type="AlphaFoldDB" id="A0A0C1LBA2"/>
<name>A0A0C1LBA2_9BACT</name>
<evidence type="ECO:0008006" key="3">
    <source>
        <dbReference type="Google" id="ProtNLM"/>
    </source>
</evidence>
<dbReference type="PANTHER" id="PTHR41368">
    <property type="entry name" value="PROTEIN YGHO"/>
    <property type="match status" value="1"/>
</dbReference>
<evidence type="ECO:0000313" key="1">
    <source>
        <dbReference type="EMBL" id="KIC92808.1"/>
    </source>
</evidence>
<dbReference type="InterPro" id="IPR039968">
    <property type="entry name" value="BcerS-like"/>
</dbReference>
<dbReference type="Proteomes" id="UP000031408">
    <property type="component" value="Unassembled WGS sequence"/>
</dbReference>
<reference evidence="1 2" key="1">
    <citation type="submission" date="2014-11" db="EMBL/GenBank/DDBJ databases">
        <title>Genome sequence of Flavihumibacter solisilvae 3-3.</title>
        <authorList>
            <person name="Zhou G."/>
            <person name="Li M."/>
            <person name="Wang G."/>
        </authorList>
    </citation>
    <scope>NUCLEOTIDE SEQUENCE [LARGE SCALE GENOMIC DNA]</scope>
    <source>
        <strain evidence="1 2">3-3</strain>
    </source>
</reference>
<accession>A0A0C1LBA2</accession>
<dbReference type="SUPFAM" id="SSF55729">
    <property type="entry name" value="Acyl-CoA N-acyltransferases (Nat)"/>
    <property type="match status" value="1"/>
</dbReference>
<dbReference type="EMBL" id="JSVC01000027">
    <property type="protein sequence ID" value="KIC92808.1"/>
    <property type="molecule type" value="Genomic_DNA"/>
</dbReference>
<dbReference type="STRING" id="1349421.OI18_20485"/>
<protein>
    <recommendedName>
        <fullName evidence="3">N-acetyltransferase domain-containing protein</fullName>
    </recommendedName>
</protein>
<gene>
    <name evidence="1" type="ORF">OI18_20485</name>
</gene>
<keyword evidence="2" id="KW-1185">Reference proteome</keyword>
<dbReference type="RefSeq" id="WP_039143427.1">
    <property type="nucleotide sequence ID" value="NZ_JSVC01000027.1"/>
</dbReference>
<evidence type="ECO:0000313" key="2">
    <source>
        <dbReference type="Proteomes" id="UP000031408"/>
    </source>
</evidence>
<dbReference type="OrthoDB" id="9806005at2"/>
<proteinExistence type="predicted"/>
<comment type="caution">
    <text evidence="1">The sequence shown here is derived from an EMBL/GenBank/DDBJ whole genome shotgun (WGS) entry which is preliminary data.</text>
</comment>
<dbReference type="PANTHER" id="PTHR41368:SF1">
    <property type="entry name" value="PROTEIN YGHO"/>
    <property type="match status" value="1"/>
</dbReference>
<sequence>MRIVEVQTSQHCRQFLDLPVIIYKDLSEWIRPLDKDIEEVFSPAKNKAFRQGAATRWLLLNGDGMPVGRIAAFINKKYRNKGDNGPVGGIGFFECINDFESARLLFDTAADWLKNKGMEAMDGPINFGERDKWWGLVTDGFQSPLYCMNYNPPYYKALMEQYGFMPFFNQVCFGMHPKEMLPKKLIERHQVLENDPAFRASQFRKDQLEKFAADFHIVYNKAWAGHAGNKEMSLEQCRKIFRSMKPVMDEKIIWFAYYNEEPIAIFINLPDLNQWFRYMNGKFGWFHKLLFLLIKATRPNKRCVGIVFGVTPEWQNKGVDSFLIVEASKIFRSQLSYEEYEMQWIGDFNPKMIAVAEKLTPIRTRTLTTYRYLFDREKPFQRHPVL</sequence>
<organism evidence="1 2">
    <name type="scientific">Flavihumibacter solisilvae</name>
    <dbReference type="NCBI Taxonomy" id="1349421"/>
    <lineage>
        <taxon>Bacteria</taxon>
        <taxon>Pseudomonadati</taxon>
        <taxon>Bacteroidota</taxon>
        <taxon>Chitinophagia</taxon>
        <taxon>Chitinophagales</taxon>
        <taxon>Chitinophagaceae</taxon>
        <taxon>Flavihumibacter</taxon>
    </lineage>
</organism>